<dbReference type="SUPFAM" id="SSF57625">
    <property type="entry name" value="Invertebrate chitin-binding proteins"/>
    <property type="match status" value="1"/>
</dbReference>
<evidence type="ECO:0000259" key="3">
    <source>
        <dbReference type="PROSITE" id="PS50940"/>
    </source>
</evidence>
<dbReference type="Gene3D" id="2.170.140.10">
    <property type="entry name" value="Chitin binding domain"/>
    <property type="match status" value="1"/>
</dbReference>
<dbReference type="PANTHER" id="PTHR22933:SF42">
    <property type="entry name" value="FI18455P1-RELATED"/>
    <property type="match status" value="1"/>
</dbReference>
<feature type="signal peptide" evidence="2">
    <location>
        <begin position="1"/>
        <end position="18"/>
    </location>
</feature>
<dbReference type="InterPro" id="IPR052976">
    <property type="entry name" value="Scoloptoxin-like"/>
</dbReference>
<dbReference type="Pfam" id="PF01607">
    <property type="entry name" value="CBM_14"/>
    <property type="match status" value="1"/>
</dbReference>
<organism evidence="4 5">
    <name type="scientific">Ceutorhynchus assimilis</name>
    <name type="common">cabbage seed weevil</name>
    <dbReference type="NCBI Taxonomy" id="467358"/>
    <lineage>
        <taxon>Eukaryota</taxon>
        <taxon>Metazoa</taxon>
        <taxon>Ecdysozoa</taxon>
        <taxon>Arthropoda</taxon>
        <taxon>Hexapoda</taxon>
        <taxon>Insecta</taxon>
        <taxon>Pterygota</taxon>
        <taxon>Neoptera</taxon>
        <taxon>Endopterygota</taxon>
        <taxon>Coleoptera</taxon>
        <taxon>Polyphaga</taxon>
        <taxon>Cucujiformia</taxon>
        <taxon>Curculionidae</taxon>
        <taxon>Ceutorhynchinae</taxon>
        <taxon>Ceutorhynchus</taxon>
    </lineage>
</organism>
<dbReference type="InterPro" id="IPR002557">
    <property type="entry name" value="Chitin-bd_dom"/>
</dbReference>
<feature type="region of interest" description="Disordered" evidence="1">
    <location>
        <begin position="136"/>
        <end position="165"/>
    </location>
</feature>
<evidence type="ECO:0000313" key="5">
    <source>
        <dbReference type="Proteomes" id="UP001152799"/>
    </source>
</evidence>
<feature type="domain" description="Chitin-binding type-2" evidence="3">
    <location>
        <begin position="50"/>
        <end position="109"/>
    </location>
</feature>
<gene>
    <name evidence="4" type="ORF">CEUTPL_LOCUS9903</name>
</gene>
<evidence type="ECO:0000256" key="1">
    <source>
        <dbReference type="SAM" id="MobiDB-lite"/>
    </source>
</evidence>
<dbReference type="OrthoDB" id="10065127at2759"/>
<keyword evidence="5" id="KW-1185">Reference proteome</keyword>
<reference evidence="4" key="1">
    <citation type="submission" date="2022-01" db="EMBL/GenBank/DDBJ databases">
        <authorList>
            <person name="King R."/>
        </authorList>
    </citation>
    <scope>NUCLEOTIDE SEQUENCE</scope>
</reference>
<name>A0A9N9MUN0_9CUCU</name>
<dbReference type="Proteomes" id="UP001152799">
    <property type="component" value="Chromosome 5"/>
</dbReference>
<proteinExistence type="predicted"/>
<dbReference type="InterPro" id="IPR036508">
    <property type="entry name" value="Chitin-bd_dom_sf"/>
</dbReference>
<feature type="chain" id="PRO_5040118725" description="Chitin-binding type-2 domain-containing protein" evidence="2">
    <location>
        <begin position="19"/>
        <end position="165"/>
    </location>
</feature>
<accession>A0A9N9MUN0</accession>
<sequence length="165" mass="18992">MIWWCLIFLITGVQLVRCDIDLDVESENGEDAEEFLPGIYPTFRQIPKTAFSCLGKLNWNYYADLETDCQVFHICETQYSKLSFLCPIGSVFNQRHLVCDWWYNVECQNSVGLYPENNNLVDGEPLFFEEADLSLASSGGNVDPNESEEKQPESKKKEKSTKNRN</sequence>
<feature type="compositionally biased region" description="Basic and acidic residues" evidence="1">
    <location>
        <begin position="147"/>
        <end position="156"/>
    </location>
</feature>
<dbReference type="PROSITE" id="PS50940">
    <property type="entry name" value="CHIT_BIND_II"/>
    <property type="match status" value="1"/>
</dbReference>
<evidence type="ECO:0000256" key="2">
    <source>
        <dbReference type="SAM" id="SignalP"/>
    </source>
</evidence>
<dbReference type="PANTHER" id="PTHR22933">
    <property type="entry name" value="FI18007P1-RELATED"/>
    <property type="match status" value="1"/>
</dbReference>
<dbReference type="AlphaFoldDB" id="A0A9N9MUN0"/>
<protein>
    <recommendedName>
        <fullName evidence="3">Chitin-binding type-2 domain-containing protein</fullName>
    </recommendedName>
</protein>
<dbReference type="GO" id="GO:0008061">
    <property type="term" value="F:chitin binding"/>
    <property type="evidence" value="ECO:0007669"/>
    <property type="project" value="InterPro"/>
</dbReference>
<dbReference type="GO" id="GO:0005576">
    <property type="term" value="C:extracellular region"/>
    <property type="evidence" value="ECO:0007669"/>
    <property type="project" value="InterPro"/>
</dbReference>
<keyword evidence="2" id="KW-0732">Signal</keyword>
<evidence type="ECO:0000313" key="4">
    <source>
        <dbReference type="EMBL" id="CAG9769391.1"/>
    </source>
</evidence>
<dbReference type="EMBL" id="OU892281">
    <property type="protein sequence ID" value="CAG9769391.1"/>
    <property type="molecule type" value="Genomic_DNA"/>
</dbReference>